<evidence type="ECO:0000256" key="5">
    <source>
        <dbReference type="ARBA" id="ARBA00022692"/>
    </source>
</evidence>
<gene>
    <name evidence="12" type="ORF">J1N51_10035</name>
</gene>
<evidence type="ECO:0000259" key="11">
    <source>
        <dbReference type="Pfam" id="PF00999"/>
    </source>
</evidence>
<accession>A0A975D9M5</accession>
<dbReference type="InterPro" id="IPR006153">
    <property type="entry name" value="Cation/H_exchanger_TM"/>
</dbReference>
<evidence type="ECO:0000256" key="10">
    <source>
        <dbReference type="SAM" id="Phobius"/>
    </source>
</evidence>
<keyword evidence="6 10" id="KW-1133">Transmembrane helix</keyword>
<feature type="transmembrane region" description="Helical" evidence="10">
    <location>
        <begin position="115"/>
        <end position="137"/>
    </location>
</feature>
<evidence type="ECO:0000313" key="13">
    <source>
        <dbReference type="Proteomes" id="UP000682739"/>
    </source>
</evidence>
<feature type="region of interest" description="Disordered" evidence="9">
    <location>
        <begin position="593"/>
        <end position="619"/>
    </location>
</feature>
<evidence type="ECO:0000256" key="7">
    <source>
        <dbReference type="ARBA" id="ARBA00023065"/>
    </source>
</evidence>
<dbReference type="InterPro" id="IPR038770">
    <property type="entry name" value="Na+/solute_symporter_sf"/>
</dbReference>
<evidence type="ECO:0000256" key="8">
    <source>
        <dbReference type="ARBA" id="ARBA00023136"/>
    </source>
</evidence>
<evidence type="ECO:0000256" key="1">
    <source>
        <dbReference type="ARBA" id="ARBA00004651"/>
    </source>
</evidence>
<feature type="transmembrane region" description="Helical" evidence="10">
    <location>
        <begin position="149"/>
        <end position="173"/>
    </location>
</feature>
<keyword evidence="5 10" id="KW-0812">Transmembrane</keyword>
<dbReference type="KEGG" id="psym:J1N51_10035"/>
<dbReference type="PANTHER" id="PTHR32507:SF0">
    <property type="entry name" value="NA(+)_H(+) ANTIPORTER 2-RELATED"/>
    <property type="match status" value="1"/>
</dbReference>
<feature type="transmembrane region" description="Helical" evidence="10">
    <location>
        <begin position="6"/>
        <end position="22"/>
    </location>
</feature>
<reference evidence="12" key="1">
    <citation type="submission" date="2021-03" db="EMBL/GenBank/DDBJ databases">
        <title>Description of Psychrosphaera ytuae sp. nov. isolated from deep sea sediment of South China Sea.</title>
        <authorList>
            <person name="Zhang J."/>
            <person name="Xu X.-D."/>
        </authorList>
    </citation>
    <scope>NUCLEOTIDE SEQUENCE</scope>
    <source>
        <strain evidence="12">MTZ26</strain>
    </source>
</reference>
<feature type="transmembrane region" description="Helical" evidence="10">
    <location>
        <begin position="328"/>
        <end position="350"/>
    </location>
</feature>
<protein>
    <submittedName>
        <fullName evidence="12">Sodium:proton antiporter</fullName>
    </submittedName>
</protein>
<dbReference type="PANTHER" id="PTHR32507">
    <property type="entry name" value="NA(+)/H(+) ANTIPORTER 1"/>
    <property type="match status" value="1"/>
</dbReference>
<dbReference type="RefSeq" id="WP_208830944.1">
    <property type="nucleotide sequence ID" value="NZ_CP072110.1"/>
</dbReference>
<comment type="subcellular location">
    <subcellularLocation>
        <location evidence="1">Cell membrane</location>
        <topology evidence="1">Multi-pass membrane protein</topology>
    </subcellularLocation>
</comment>
<dbReference type="GO" id="GO:0015297">
    <property type="term" value="F:antiporter activity"/>
    <property type="evidence" value="ECO:0007669"/>
    <property type="project" value="UniProtKB-KW"/>
</dbReference>
<name>A0A975D9M5_9GAMM</name>
<keyword evidence="3" id="KW-0050">Antiport</keyword>
<evidence type="ECO:0000256" key="3">
    <source>
        <dbReference type="ARBA" id="ARBA00022449"/>
    </source>
</evidence>
<dbReference type="Gene3D" id="1.20.1530.20">
    <property type="match status" value="1"/>
</dbReference>
<keyword evidence="4" id="KW-1003">Cell membrane</keyword>
<feature type="transmembrane region" description="Helical" evidence="10">
    <location>
        <begin position="29"/>
        <end position="50"/>
    </location>
</feature>
<evidence type="ECO:0000256" key="6">
    <source>
        <dbReference type="ARBA" id="ARBA00022989"/>
    </source>
</evidence>
<feature type="transmembrane region" description="Helical" evidence="10">
    <location>
        <begin position="294"/>
        <end position="316"/>
    </location>
</feature>
<proteinExistence type="predicted"/>
<evidence type="ECO:0000256" key="9">
    <source>
        <dbReference type="SAM" id="MobiDB-lite"/>
    </source>
</evidence>
<feature type="transmembrane region" description="Helical" evidence="10">
    <location>
        <begin position="56"/>
        <end position="76"/>
    </location>
</feature>
<feature type="transmembrane region" description="Helical" evidence="10">
    <location>
        <begin position="88"/>
        <end position="109"/>
    </location>
</feature>
<dbReference type="GO" id="GO:0005886">
    <property type="term" value="C:plasma membrane"/>
    <property type="evidence" value="ECO:0007669"/>
    <property type="project" value="UniProtKB-SubCell"/>
</dbReference>
<sequence length="619" mass="66972">MIDSTMALVIVGLLSIGCQFLAHRVKLPAILFLLVVGIIVGPVTGVLNADSIFGDLLFPVVSLSVAIILFEGALTLKFSDISGHGAMVRNLCSVGVLVTWLVATPLAYYTLDISWGLAALFGAIVTVTGPTVIVPMLRSVRPKGNVSNILRWEGIVIDPIGALFAVLVFEFVLTQHNALEHTLFAFGKTVGAGLFFGAAFGYFMGLALRHDVFPHYLKNTAVLTIMLGSYAISNALAHESGLLTVTVAGIMLANMKNVDVDDVLEFKETLSVLLISGLFILLATRIDFNAIQAVGLGAVVVILGIMFVARPLSVFISSIGTGLAQKDLMLLSWIAPRGIVAAAVSALFSIKLEEQGFAGADLLVPMVFLVIISTVVVQSLTATKVADYLGIRDPEPRGFLMFGANDFSKALALELKNNDVESIIADTNWDAIKKARMDNVRTYFGNPISDHASRHLDLTGIGNVLVLSPYRQLNPMVMTHFEHELGKDAAILGLTSNDSTKHQSHKISEEFAKKMGLFSEQATYGYLISAMKKGAVIKTTAISEEFTYQDYLAQYDDNLLPLLSISEKKVAVFTTGKKFEPKAGWRIVSLILPSETPKEHQPKRRKSDQDAETETNLPG</sequence>
<keyword evidence="7" id="KW-0406">Ion transport</keyword>
<evidence type="ECO:0000256" key="4">
    <source>
        <dbReference type="ARBA" id="ARBA00022475"/>
    </source>
</evidence>
<evidence type="ECO:0000313" key="12">
    <source>
        <dbReference type="EMBL" id="QTH63081.1"/>
    </source>
</evidence>
<dbReference type="Pfam" id="PF00999">
    <property type="entry name" value="Na_H_Exchanger"/>
    <property type="match status" value="1"/>
</dbReference>
<keyword evidence="2" id="KW-0813">Transport</keyword>
<feature type="transmembrane region" description="Helical" evidence="10">
    <location>
        <begin position="362"/>
        <end position="382"/>
    </location>
</feature>
<dbReference type="EMBL" id="CP072110">
    <property type="protein sequence ID" value="QTH63081.1"/>
    <property type="molecule type" value="Genomic_DNA"/>
</dbReference>
<evidence type="ECO:0000256" key="2">
    <source>
        <dbReference type="ARBA" id="ARBA00022448"/>
    </source>
</evidence>
<keyword evidence="8 10" id="KW-0472">Membrane</keyword>
<feature type="transmembrane region" description="Helical" evidence="10">
    <location>
        <begin position="270"/>
        <end position="288"/>
    </location>
</feature>
<feature type="transmembrane region" description="Helical" evidence="10">
    <location>
        <begin position="185"/>
        <end position="204"/>
    </location>
</feature>
<dbReference type="GO" id="GO:1902600">
    <property type="term" value="P:proton transmembrane transport"/>
    <property type="evidence" value="ECO:0007669"/>
    <property type="project" value="InterPro"/>
</dbReference>
<keyword evidence="13" id="KW-1185">Reference proteome</keyword>
<dbReference type="AlphaFoldDB" id="A0A975D9M5"/>
<feature type="domain" description="Cation/H+ exchanger transmembrane" evidence="11">
    <location>
        <begin position="14"/>
        <end position="383"/>
    </location>
</feature>
<dbReference type="Proteomes" id="UP000682739">
    <property type="component" value="Chromosome"/>
</dbReference>
<organism evidence="12 13">
    <name type="scientific">Psychrosphaera ytuae</name>
    <dbReference type="NCBI Taxonomy" id="2820710"/>
    <lineage>
        <taxon>Bacteria</taxon>
        <taxon>Pseudomonadati</taxon>
        <taxon>Pseudomonadota</taxon>
        <taxon>Gammaproteobacteria</taxon>
        <taxon>Alteromonadales</taxon>
        <taxon>Pseudoalteromonadaceae</taxon>
        <taxon>Psychrosphaera</taxon>
    </lineage>
</organism>